<evidence type="ECO:0000256" key="1">
    <source>
        <dbReference type="SAM" id="Phobius"/>
    </source>
</evidence>
<name>A0A3S2UK03_9SPHI</name>
<organism evidence="2 3">
    <name type="scientific">Mucilaginibacter limnophilus</name>
    <dbReference type="NCBI Taxonomy" id="1932778"/>
    <lineage>
        <taxon>Bacteria</taxon>
        <taxon>Pseudomonadati</taxon>
        <taxon>Bacteroidota</taxon>
        <taxon>Sphingobacteriia</taxon>
        <taxon>Sphingobacteriales</taxon>
        <taxon>Sphingobacteriaceae</taxon>
        <taxon>Mucilaginibacter</taxon>
    </lineage>
</organism>
<comment type="caution">
    <text evidence="2">The sequence shown here is derived from an EMBL/GenBank/DDBJ whole genome shotgun (WGS) entry which is preliminary data.</text>
</comment>
<feature type="transmembrane region" description="Helical" evidence="1">
    <location>
        <begin position="150"/>
        <end position="171"/>
    </location>
</feature>
<evidence type="ECO:0000313" key="2">
    <source>
        <dbReference type="EMBL" id="RVT98254.1"/>
    </source>
</evidence>
<keyword evidence="1" id="KW-1133">Transmembrane helix</keyword>
<protein>
    <submittedName>
        <fullName evidence="2">Uncharacterized protein</fullName>
    </submittedName>
</protein>
<keyword evidence="3" id="KW-1185">Reference proteome</keyword>
<keyword evidence="1" id="KW-0812">Transmembrane</keyword>
<dbReference type="EMBL" id="SACK01000009">
    <property type="protein sequence ID" value="RVT98254.1"/>
    <property type="molecule type" value="Genomic_DNA"/>
</dbReference>
<keyword evidence="1" id="KW-0472">Membrane</keyword>
<accession>A0A3S2UK03</accession>
<gene>
    <name evidence="2" type="ORF">EOD41_17955</name>
</gene>
<proteinExistence type="predicted"/>
<reference evidence="2 3" key="1">
    <citation type="submission" date="2019-01" db="EMBL/GenBank/DDBJ databases">
        <authorList>
            <person name="Chen W.-M."/>
        </authorList>
    </citation>
    <scope>NUCLEOTIDE SEQUENCE [LARGE SCALE GENOMIC DNA]</scope>
    <source>
        <strain evidence="2 3">YBJ-36</strain>
    </source>
</reference>
<sequence length="173" mass="19252">MQTLAEKPAAATADCTNLINADTNKNEEVSLLNQFTEDSLAIAITEDAGHKNNLSGALSFLPPKQKNARAEAESILAYYETDDLFQYDDAMHAHAVCLLRQRIEQFNNHEDFEDSTPSYYQQILIVWLLAALLPAYLVLLFVGVVEFYSTATLCFTGVYLALTGLLIALNIER</sequence>
<dbReference type="AlphaFoldDB" id="A0A3S2UK03"/>
<dbReference type="Proteomes" id="UP000282759">
    <property type="component" value="Unassembled WGS sequence"/>
</dbReference>
<feature type="transmembrane region" description="Helical" evidence="1">
    <location>
        <begin position="124"/>
        <end position="144"/>
    </location>
</feature>
<evidence type="ECO:0000313" key="3">
    <source>
        <dbReference type="Proteomes" id="UP000282759"/>
    </source>
</evidence>
<dbReference type="RefSeq" id="WP_127707512.1">
    <property type="nucleotide sequence ID" value="NZ_SACK01000009.1"/>
</dbReference>